<comment type="caution">
    <text evidence="2">The sequence shown here is derived from an EMBL/GenBank/DDBJ whole genome shotgun (WGS) entry which is preliminary data.</text>
</comment>
<reference evidence="2 3" key="1">
    <citation type="submission" date="2021-07" db="EMBL/GenBank/DDBJ databases">
        <authorList>
            <person name="Palmer J.M."/>
        </authorList>
    </citation>
    <scope>NUCLEOTIDE SEQUENCE [LARGE SCALE GENOMIC DNA]</scope>
    <source>
        <strain evidence="2 3">AT_MEX2019</strain>
        <tissue evidence="2">Muscle</tissue>
    </source>
</reference>
<evidence type="ECO:0000256" key="1">
    <source>
        <dbReference type="SAM" id="MobiDB-lite"/>
    </source>
</evidence>
<dbReference type="Proteomes" id="UP001345963">
    <property type="component" value="Unassembled WGS sequence"/>
</dbReference>
<dbReference type="EMBL" id="JAHUTI010046910">
    <property type="protein sequence ID" value="MED6247074.1"/>
    <property type="molecule type" value="Genomic_DNA"/>
</dbReference>
<organism evidence="2 3">
    <name type="scientific">Ataeniobius toweri</name>
    <dbReference type="NCBI Taxonomy" id="208326"/>
    <lineage>
        <taxon>Eukaryota</taxon>
        <taxon>Metazoa</taxon>
        <taxon>Chordata</taxon>
        <taxon>Craniata</taxon>
        <taxon>Vertebrata</taxon>
        <taxon>Euteleostomi</taxon>
        <taxon>Actinopterygii</taxon>
        <taxon>Neopterygii</taxon>
        <taxon>Teleostei</taxon>
        <taxon>Neoteleostei</taxon>
        <taxon>Acanthomorphata</taxon>
        <taxon>Ovalentaria</taxon>
        <taxon>Atherinomorphae</taxon>
        <taxon>Cyprinodontiformes</taxon>
        <taxon>Goodeidae</taxon>
        <taxon>Ataeniobius</taxon>
    </lineage>
</organism>
<gene>
    <name evidence="2" type="ORF">ATANTOWER_029333</name>
</gene>
<sequence length="189" mass="21039">MISSNSSSSCRTEFNLIQVNGTWTRQTGQCKQKEGKSSDAKILFIYRRYFLSLTLCPLHDHVIHFQAHTVQNTVWYNNWTEIELNNNQIERKNGKEIQYAWRTCTRRLPLYPGPGRGGGRLSTGAQTSLSLFPLPLTSGGSPRRSQASRETYSPEGVVGLLPVGCGWNTSQGVQKASNTDARATLIDSS</sequence>
<evidence type="ECO:0000313" key="2">
    <source>
        <dbReference type="EMBL" id="MED6247074.1"/>
    </source>
</evidence>
<protein>
    <submittedName>
        <fullName evidence="2">Uncharacterized protein</fullName>
    </submittedName>
</protein>
<feature type="region of interest" description="Disordered" evidence="1">
    <location>
        <begin position="131"/>
        <end position="153"/>
    </location>
</feature>
<feature type="compositionally biased region" description="Low complexity" evidence="1">
    <location>
        <begin position="131"/>
        <end position="142"/>
    </location>
</feature>
<name>A0ABU7BC22_9TELE</name>
<accession>A0ABU7BC22</accession>
<keyword evidence="3" id="KW-1185">Reference proteome</keyword>
<proteinExistence type="predicted"/>
<evidence type="ECO:0000313" key="3">
    <source>
        <dbReference type="Proteomes" id="UP001345963"/>
    </source>
</evidence>